<sequence length="1161" mass="130083">MKNLTSYAIELTNSVFTGIARNVVLPCNANEVIVKVCDAYTLCVNATQPVDARCTKLGTTQGISSLKKLITSGYCLRAWSVVENLKEVLIEQDSMQLLNTVIKEIEDCYIKIIEQYQNIFHDGSDQQAEELEGQREIMSDFQSDNFTDYMKVELLAFQDAIFQSFKILGSQEDVLLFPKTLTVTLLTTHCHVYSGSTSNITISSREKSSQVSDTSLKSNASSGSISNISVFYGIPYVPPVSTVDSSIKTTTTFTENSTLNENIPPIEPDFPRDGLQIRPVFFGMPHLPPVSTVDSSINTTTTFTENSTLNENMPPIKPVFPRERLRIRPVFFGMPHLPPVSTVDSSINTTATFTENSTLNENIPPIKPDSSREHLPNTQVLFGMPYALRISADMSLSTNTSTTPIQNATSSNTITSLIQNTRLTSNSSSLKSVAEEDFANLDHHSEPMPIYSSNGSLTYNTPRKRVLENDIPVLSKIVTFLLHLPLNVLTHSSNTSSNFGTNSIHSNYGYQDNVSIVKGPVELALTKLPLPNAFFDLTTSKSIACVQDGNCETMLEKSVSHKLFRPQYSNRLTSSGDFQSHYESRSDMMPLALDDAKFQTNISSESYENITPENGTLHRNSSHSVHHVLKKRQSASDTLQGTDALHEKLESPLIYFGNEDFAGQDCVFRISQKKVRNLLEEMMYQLQWDLDHTDKKVELGAVQVSHNTKDKSINITQKSRQSYQTTVYYSRDAGNYLVSATWTTMLEEYKSRNRTFREVVEYEIRWDFDDSHDIMAAGLVTEYQSKIISRGSCQTLLQPDGIFYQLEQKNRVLYLKTPWHHMTMKWISMFHERSLYITFTFSTEYSTCPDKSICQTLCISVKQFSLEAATYVFPRPDSKLISEVISIMPSYSEKGAMFWGKEFQISIAFPILTYDENAKCSRWNGKIWEDNYCQILEIRSNSLACMTFFPGFYGIFTSQKSNGNTEFAKVDRNTFTLYNGTNPVAVQITLISLNGQLRKQQGLINHIQVQLAAILGVHTTRIGNVRLLEDPMQIQFTILPASGSSNLETSAVEALRTLSKRVNAETLNLTDIAGYTLLALPHSLVLLEPDDEYFNKGTESAAESTTSFGKFKTLIALLCGLIGVVLVLTGLIILKKRCRKSASVSVAPATFPSSVNEEKKY</sequence>
<organism evidence="3 4">
    <name type="scientific">Limulus polyphemus</name>
    <name type="common">Atlantic horseshoe crab</name>
    <dbReference type="NCBI Taxonomy" id="6850"/>
    <lineage>
        <taxon>Eukaryota</taxon>
        <taxon>Metazoa</taxon>
        <taxon>Ecdysozoa</taxon>
        <taxon>Arthropoda</taxon>
        <taxon>Chelicerata</taxon>
        <taxon>Merostomata</taxon>
        <taxon>Xiphosura</taxon>
        <taxon>Limulidae</taxon>
        <taxon>Limulus</taxon>
    </lineage>
</organism>
<dbReference type="GeneID" id="111085299"/>
<reference evidence="4" key="1">
    <citation type="submission" date="2025-08" db="UniProtKB">
        <authorList>
            <consortium name="RefSeq"/>
        </authorList>
    </citation>
    <scope>IDENTIFICATION</scope>
    <source>
        <tissue evidence="4">Muscle</tissue>
    </source>
</reference>
<name>A0ABM1S5L0_LIMPO</name>
<evidence type="ECO:0000313" key="4">
    <source>
        <dbReference type="RefSeq" id="XP_022238915.1"/>
    </source>
</evidence>
<gene>
    <name evidence="4" type="primary">LOC111085299</name>
</gene>
<keyword evidence="2" id="KW-1133">Transmembrane helix</keyword>
<keyword evidence="2" id="KW-0472">Membrane</keyword>
<evidence type="ECO:0000256" key="1">
    <source>
        <dbReference type="SAM" id="MobiDB-lite"/>
    </source>
</evidence>
<feature type="transmembrane region" description="Helical" evidence="2">
    <location>
        <begin position="1114"/>
        <end position="1134"/>
    </location>
</feature>
<protein>
    <submittedName>
        <fullName evidence="4">Uncharacterized protein LOC111085299</fullName>
    </submittedName>
</protein>
<proteinExistence type="predicted"/>
<feature type="compositionally biased region" description="Polar residues" evidence="1">
    <location>
        <begin position="203"/>
        <end position="214"/>
    </location>
</feature>
<accession>A0ABM1S5L0</accession>
<evidence type="ECO:0000313" key="3">
    <source>
        <dbReference type="Proteomes" id="UP000694941"/>
    </source>
</evidence>
<keyword evidence="2" id="KW-0812">Transmembrane</keyword>
<keyword evidence="3" id="KW-1185">Reference proteome</keyword>
<dbReference type="Proteomes" id="UP000694941">
    <property type="component" value="Unplaced"/>
</dbReference>
<dbReference type="RefSeq" id="XP_022238915.1">
    <property type="nucleotide sequence ID" value="XM_022383207.1"/>
</dbReference>
<feature type="region of interest" description="Disordered" evidence="1">
    <location>
        <begin position="203"/>
        <end position="222"/>
    </location>
</feature>
<evidence type="ECO:0000256" key="2">
    <source>
        <dbReference type="SAM" id="Phobius"/>
    </source>
</evidence>